<keyword evidence="3" id="KW-0808">Transferase</keyword>
<name>A0A2W5KA57_ANCNO</name>
<organism evidence="3 4">
    <name type="scientific">Ancylobacter novellus</name>
    <name type="common">Thiobacillus novellus</name>
    <dbReference type="NCBI Taxonomy" id="921"/>
    <lineage>
        <taxon>Bacteria</taxon>
        <taxon>Pseudomonadati</taxon>
        <taxon>Pseudomonadota</taxon>
        <taxon>Alphaproteobacteria</taxon>
        <taxon>Hyphomicrobiales</taxon>
        <taxon>Xanthobacteraceae</taxon>
        <taxon>Ancylobacter</taxon>
    </lineage>
</organism>
<evidence type="ECO:0000256" key="1">
    <source>
        <dbReference type="SAM" id="SignalP"/>
    </source>
</evidence>
<feature type="signal peptide" evidence="1">
    <location>
        <begin position="1"/>
        <end position="16"/>
    </location>
</feature>
<comment type="caution">
    <text evidence="3">The sequence shown here is derived from an EMBL/GenBank/DDBJ whole genome shotgun (WGS) entry which is preliminary data.</text>
</comment>
<evidence type="ECO:0000313" key="4">
    <source>
        <dbReference type="Proteomes" id="UP000249577"/>
    </source>
</evidence>
<dbReference type="Proteomes" id="UP000249577">
    <property type="component" value="Unassembled WGS sequence"/>
</dbReference>
<dbReference type="GO" id="GO:0016740">
    <property type="term" value="F:transferase activity"/>
    <property type="evidence" value="ECO:0007669"/>
    <property type="project" value="UniProtKB-KW"/>
</dbReference>
<dbReference type="EMBL" id="QFPN01000009">
    <property type="protein sequence ID" value="PZQ12474.1"/>
    <property type="molecule type" value="Genomic_DNA"/>
</dbReference>
<dbReference type="Pfam" id="PF00581">
    <property type="entry name" value="Rhodanese"/>
    <property type="match status" value="1"/>
</dbReference>
<accession>A0A2W5KA57</accession>
<feature type="chain" id="PRO_5016039065" evidence="1">
    <location>
        <begin position="17"/>
        <end position="200"/>
    </location>
</feature>
<evidence type="ECO:0000313" key="3">
    <source>
        <dbReference type="EMBL" id="PZQ12474.1"/>
    </source>
</evidence>
<dbReference type="Gene3D" id="3.40.250.10">
    <property type="entry name" value="Rhodanese-like domain"/>
    <property type="match status" value="1"/>
</dbReference>
<reference evidence="3 4" key="1">
    <citation type="submission" date="2017-08" db="EMBL/GenBank/DDBJ databases">
        <title>Infants hospitalized years apart are colonized by the same room-sourced microbial strains.</title>
        <authorList>
            <person name="Brooks B."/>
            <person name="Olm M.R."/>
            <person name="Firek B.A."/>
            <person name="Baker R."/>
            <person name="Thomas B.C."/>
            <person name="Morowitz M.J."/>
            <person name="Banfield J.F."/>
        </authorList>
    </citation>
    <scope>NUCLEOTIDE SEQUENCE [LARGE SCALE GENOMIC DNA]</scope>
    <source>
        <strain evidence="3">S2_005_003_R2_43</strain>
    </source>
</reference>
<dbReference type="AlphaFoldDB" id="A0A2W5KA57"/>
<dbReference type="SUPFAM" id="SSF52821">
    <property type="entry name" value="Rhodanese/Cell cycle control phosphatase"/>
    <property type="match status" value="1"/>
</dbReference>
<protein>
    <submittedName>
        <fullName evidence="3">Sulfurtransferase</fullName>
    </submittedName>
</protein>
<sequence length="200" mass="21897">MLALALCLGVTAPGQAAAQAAPTGLSETARPGDAVPKPKRTAAGLYLTPMEAADIVRKDGSHTLFVDVRTRGEMMFTGWAPLVDGHVPFVDVTEFWDWDDKEGRYKLEPNGSFTAQVERLLETKGLAKTDRVILMCRSGDRSARAADKLTEMGFTQVYSQYEGFEGDLSPYGQRTVNGWKNAGLPWTYKPDRAKFYAGGL</sequence>
<dbReference type="PROSITE" id="PS50206">
    <property type="entry name" value="RHODANESE_3"/>
    <property type="match status" value="1"/>
</dbReference>
<evidence type="ECO:0000259" key="2">
    <source>
        <dbReference type="PROSITE" id="PS50206"/>
    </source>
</evidence>
<dbReference type="InterPro" id="IPR036873">
    <property type="entry name" value="Rhodanese-like_dom_sf"/>
</dbReference>
<proteinExistence type="predicted"/>
<feature type="domain" description="Rhodanese" evidence="2">
    <location>
        <begin position="116"/>
        <end position="188"/>
    </location>
</feature>
<keyword evidence="1" id="KW-0732">Signal</keyword>
<gene>
    <name evidence="3" type="ORF">DI565_16225</name>
</gene>
<dbReference type="InterPro" id="IPR001763">
    <property type="entry name" value="Rhodanese-like_dom"/>
</dbReference>